<dbReference type="PATRIC" id="fig|570156.3.peg.1197"/>
<dbReference type="STRING" id="570156.AOG27_16340"/>
<reference evidence="2 3" key="1">
    <citation type="submission" date="2015-09" db="EMBL/GenBank/DDBJ databases">
        <title>Draft Genome Sequence of Pseudoalteromonas lipolytica UCD-48B.</title>
        <authorList>
            <person name="Krusor M."/>
            <person name="Coil D.A."/>
            <person name="Lang J.M."/>
            <person name="Eisen J.A."/>
            <person name="Alexiev A."/>
        </authorList>
    </citation>
    <scope>NUCLEOTIDE SEQUENCE [LARGE SCALE GENOMIC DNA]</scope>
    <source>
        <strain evidence="2 3">UCD-48B</strain>
    </source>
</reference>
<gene>
    <name evidence="2" type="ORF">AOG27_16340</name>
</gene>
<evidence type="ECO:0000313" key="3">
    <source>
        <dbReference type="Proteomes" id="UP000050378"/>
    </source>
</evidence>
<accession>A0A0P7DY96</accession>
<comment type="caution">
    <text evidence="2">The sequence shown here is derived from an EMBL/GenBank/DDBJ whole genome shotgun (WGS) entry which is preliminary data.</text>
</comment>
<organism evidence="2 3">
    <name type="scientific">Pseudoalteromonas lipolytica</name>
    <dbReference type="NCBI Taxonomy" id="570156"/>
    <lineage>
        <taxon>Bacteria</taxon>
        <taxon>Pseudomonadati</taxon>
        <taxon>Pseudomonadota</taxon>
        <taxon>Gammaproteobacteria</taxon>
        <taxon>Alteromonadales</taxon>
        <taxon>Pseudoalteromonadaceae</taxon>
        <taxon>Pseudoalteromonas</taxon>
    </lineage>
</organism>
<dbReference type="Proteomes" id="UP000050378">
    <property type="component" value="Unassembled WGS sequence"/>
</dbReference>
<evidence type="ECO:0000256" key="1">
    <source>
        <dbReference type="SAM" id="SignalP"/>
    </source>
</evidence>
<feature type="signal peptide" evidence="1">
    <location>
        <begin position="1"/>
        <end position="22"/>
    </location>
</feature>
<feature type="chain" id="PRO_5006138158" evidence="1">
    <location>
        <begin position="23"/>
        <end position="174"/>
    </location>
</feature>
<keyword evidence="1" id="KW-0732">Signal</keyword>
<dbReference type="RefSeq" id="WP_054554068.1">
    <property type="nucleotide sequence ID" value="NZ_LJTC01000011.1"/>
</dbReference>
<protein>
    <submittedName>
        <fullName evidence="2">Uncharacterized protein</fullName>
    </submittedName>
</protein>
<name>A0A0P7DY96_9GAMM</name>
<proteinExistence type="predicted"/>
<dbReference type="EMBL" id="LJTC01000011">
    <property type="protein sequence ID" value="KPM82539.1"/>
    <property type="molecule type" value="Genomic_DNA"/>
</dbReference>
<sequence>MRLLSNLIFVCTLVVFCTSAQGKSNSMFKINFASLNLEIPKESICSVEVHNLTMAAMTLFVNQQDECMEVGITYLPESNVSGGLAKKLGLKNSDLFRQVSAHELTAKQLETFERVFSISSDAKFSFVEQASVNLFFIEDIDSLTVYVFKNEEVVSISGQVSRQFLDVMLSNLVD</sequence>
<dbReference type="AlphaFoldDB" id="A0A0P7DY96"/>
<evidence type="ECO:0000313" key="2">
    <source>
        <dbReference type="EMBL" id="KPM82539.1"/>
    </source>
</evidence>